<reference evidence="1" key="2">
    <citation type="submission" date="2020-08" db="EMBL/GenBank/DDBJ databases">
        <authorList>
            <person name="Lai Q."/>
        </authorList>
    </citation>
    <scope>NUCLEOTIDE SEQUENCE</scope>
    <source>
        <strain evidence="1">S27-2</strain>
    </source>
</reference>
<gene>
    <name evidence="1" type="ORF">H8B19_14405</name>
</gene>
<dbReference type="AlphaFoldDB" id="A0A8J6IVP2"/>
<dbReference type="Gene3D" id="1.10.10.10">
    <property type="entry name" value="Winged helix-like DNA-binding domain superfamily/Winged helix DNA-binding domain"/>
    <property type="match status" value="1"/>
</dbReference>
<organism evidence="1 2">
    <name type="scientific">Neptunicella marina</name>
    <dbReference type="NCBI Taxonomy" id="2125989"/>
    <lineage>
        <taxon>Bacteria</taxon>
        <taxon>Pseudomonadati</taxon>
        <taxon>Pseudomonadota</taxon>
        <taxon>Gammaproteobacteria</taxon>
        <taxon>Alteromonadales</taxon>
        <taxon>Alteromonadaceae</taxon>
        <taxon>Neptunicella</taxon>
    </lineage>
</organism>
<evidence type="ECO:0000313" key="1">
    <source>
        <dbReference type="EMBL" id="MBC3767074.1"/>
    </source>
</evidence>
<protein>
    <recommendedName>
        <fullName evidence="3">HTH hxlR-type domain-containing protein</fullName>
    </recommendedName>
</protein>
<accession>A0A8J6IVP2</accession>
<name>A0A8J6IVP2_9ALTE</name>
<keyword evidence="2" id="KW-1185">Reference proteome</keyword>
<dbReference type="EMBL" id="JACNEP010000013">
    <property type="protein sequence ID" value="MBC3767074.1"/>
    <property type="molecule type" value="Genomic_DNA"/>
</dbReference>
<evidence type="ECO:0008006" key="3">
    <source>
        <dbReference type="Google" id="ProtNLM"/>
    </source>
</evidence>
<dbReference type="RefSeq" id="WP_186507589.1">
    <property type="nucleotide sequence ID" value="NZ_JACNEP010000013.1"/>
</dbReference>
<reference evidence="1" key="1">
    <citation type="journal article" date="2018" name="Int. J. Syst. Evol. Microbiol.">
        <title>Neptunicella marina gen. nov., sp. nov., isolated from surface seawater.</title>
        <authorList>
            <person name="Liu X."/>
            <person name="Lai Q."/>
            <person name="Du Y."/>
            <person name="Zhang X."/>
            <person name="Liu Z."/>
            <person name="Sun F."/>
            <person name="Shao Z."/>
        </authorList>
    </citation>
    <scope>NUCLEOTIDE SEQUENCE</scope>
    <source>
        <strain evidence="1">S27-2</strain>
    </source>
</reference>
<proteinExistence type="predicted"/>
<dbReference type="Proteomes" id="UP000601768">
    <property type="component" value="Unassembled WGS sequence"/>
</dbReference>
<dbReference type="InterPro" id="IPR036388">
    <property type="entry name" value="WH-like_DNA-bd_sf"/>
</dbReference>
<evidence type="ECO:0000313" key="2">
    <source>
        <dbReference type="Proteomes" id="UP000601768"/>
    </source>
</evidence>
<comment type="caution">
    <text evidence="1">The sequence shown here is derived from an EMBL/GenBank/DDBJ whole genome shotgun (WGS) entry which is preliminary data.</text>
</comment>
<sequence>MVKNVKRCVLLSRVGDKWSILIIVMLGDGSLRFNQWVRDNLKIIENSRAQYDAMQQNATVD</sequence>